<dbReference type="OMA" id="LPFPWEC"/>
<proteinExistence type="predicted"/>
<feature type="non-terminal residue" evidence="3">
    <location>
        <position position="448"/>
    </location>
</feature>
<evidence type="ECO:0000313" key="4">
    <source>
        <dbReference type="Proteomes" id="UP000007431"/>
    </source>
</evidence>
<dbReference type="HOGENOM" id="CLU_611330_0_0_1"/>
<protein>
    <recommendedName>
        <fullName evidence="2">DUF6699 domain-containing protein</fullName>
    </recommendedName>
</protein>
<feature type="domain" description="DUF6699" evidence="2">
    <location>
        <begin position="245"/>
        <end position="396"/>
    </location>
</feature>
<dbReference type="AlphaFoldDB" id="D8PZU5"/>
<dbReference type="EMBL" id="GL377304">
    <property type="protein sequence ID" value="EFI99503.1"/>
    <property type="molecule type" value="Genomic_DNA"/>
</dbReference>
<gene>
    <name evidence="3" type="ORF">SCHCODRAFT_106854</name>
</gene>
<evidence type="ECO:0000313" key="3">
    <source>
        <dbReference type="EMBL" id="EFI99503.1"/>
    </source>
</evidence>
<evidence type="ECO:0000259" key="2">
    <source>
        <dbReference type="Pfam" id="PF20415"/>
    </source>
</evidence>
<dbReference type="Pfam" id="PF20415">
    <property type="entry name" value="DUF6699"/>
    <property type="match status" value="1"/>
</dbReference>
<dbReference type="GeneID" id="9586386"/>
<sequence>MAYPRNARNTPKSRSKLSLPDSLRVFNRSKSSLAHAEYRDGLFDYEDRYHDHAGLYRWINDLNTPFVPSPSRHPPRELPPLDEGQVRRLLSGDPEPRSSVFVRAGRKISKLSKNVLKGRNQPRAVAHADYLARNHHHRVARRPSPLPLREWKAYGYYSRPCVNGVWVDNTTTGKPPPPSNADLAAIFDSLVEQGVDHPERWIAGLQHPSLPPRPPGWDTPDLTKPQPFPFELSVNPLFYSHPACIRWNMTYPPPAISYTEVPDVTYASGVSALRHLPLNPSDLAQPATHPRIPYMQVTVVAQHSPIFPWPFWVKNKHGITVGDVIAQIYANFREFVGKGEFDRWEPWRKHESCAACMIRYHEAKNWYVAEEEDNQLMRIDYLCGHIMFDGMKPHPNGEGWVISVRPRTADEIHADTVYYNQRLPPGLSVSPMGQFTAEIAARGDLPPV</sequence>
<dbReference type="VEuPathDB" id="FungiDB:SCHCODRAFT_02491085"/>
<dbReference type="InterPro" id="IPR046522">
    <property type="entry name" value="DUF6699"/>
</dbReference>
<name>D8PZU5_SCHCM</name>
<dbReference type="KEGG" id="scm:SCHCO_02491085"/>
<dbReference type="STRING" id="578458.D8PZU5"/>
<dbReference type="InParanoid" id="D8PZU5"/>
<feature type="region of interest" description="Disordered" evidence="1">
    <location>
        <begin position="69"/>
        <end position="94"/>
    </location>
</feature>
<keyword evidence="4" id="KW-1185">Reference proteome</keyword>
<accession>D8PZU5</accession>
<reference evidence="3 4" key="1">
    <citation type="journal article" date="2010" name="Nat. Biotechnol.">
        <title>Genome sequence of the model mushroom Schizophyllum commune.</title>
        <authorList>
            <person name="Ohm R.A."/>
            <person name="de Jong J.F."/>
            <person name="Lugones L.G."/>
            <person name="Aerts A."/>
            <person name="Kothe E."/>
            <person name="Stajich J.E."/>
            <person name="de Vries R.P."/>
            <person name="Record E."/>
            <person name="Levasseur A."/>
            <person name="Baker S.E."/>
            <person name="Bartholomew K.A."/>
            <person name="Coutinho P.M."/>
            <person name="Erdmann S."/>
            <person name="Fowler T.J."/>
            <person name="Gathman A.C."/>
            <person name="Lombard V."/>
            <person name="Henrissat B."/>
            <person name="Knabe N."/>
            <person name="Kuees U."/>
            <person name="Lilly W.W."/>
            <person name="Lindquist E."/>
            <person name="Lucas S."/>
            <person name="Magnuson J.K."/>
            <person name="Piumi F."/>
            <person name="Raudaskoski M."/>
            <person name="Salamov A."/>
            <person name="Schmutz J."/>
            <person name="Schwarze F.W.M.R."/>
            <person name="vanKuyk P.A."/>
            <person name="Horton J.S."/>
            <person name="Grigoriev I.V."/>
            <person name="Woesten H.A.B."/>
        </authorList>
    </citation>
    <scope>NUCLEOTIDE SEQUENCE [LARGE SCALE GENOMIC DNA]</scope>
    <source>
        <strain evidence="4">H4-8 / FGSC 9210</strain>
    </source>
</reference>
<evidence type="ECO:0000256" key="1">
    <source>
        <dbReference type="SAM" id="MobiDB-lite"/>
    </source>
</evidence>
<dbReference type="OrthoDB" id="3202436at2759"/>
<dbReference type="eggNOG" id="ENOG502RBUS">
    <property type="taxonomic scope" value="Eukaryota"/>
</dbReference>
<organism evidence="4">
    <name type="scientific">Schizophyllum commune (strain H4-8 / FGSC 9210)</name>
    <name type="common">Split gill fungus</name>
    <dbReference type="NCBI Taxonomy" id="578458"/>
    <lineage>
        <taxon>Eukaryota</taxon>
        <taxon>Fungi</taxon>
        <taxon>Dikarya</taxon>
        <taxon>Basidiomycota</taxon>
        <taxon>Agaricomycotina</taxon>
        <taxon>Agaricomycetes</taxon>
        <taxon>Agaricomycetidae</taxon>
        <taxon>Agaricales</taxon>
        <taxon>Schizophyllaceae</taxon>
        <taxon>Schizophyllum</taxon>
    </lineage>
</organism>
<dbReference type="Proteomes" id="UP000007431">
    <property type="component" value="Unassembled WGS sequence"/>
</dbReference>
<dbReference type="RefSeq" id="XP_003034406.1">
    <property type="nucleotide sequence ID" value="XM_003034360.1"/>
</dbReference>